<dbReference type="SUPFAM" id="SSF46894">
    <property type="entry name" value="C-terminal effector domain of the bipartite response regulators"/>
    <property type="match status" value="1"/>
</dbReference>
<evidence type="ECO:0000313" key="7">
    <source>
        <dbReference type="Proteomes" id="UP000298058"/>
    </source>
</evidence>
<dbReference type="OrthoDB" id="9802426at2"/>
<dbReference type="RefSeq" id="WP_135760328.1">
    <property type="nucleotide sequence ID" value="NZ_RQHW01000032.1"/>
</dbReference>
<dbReference type="InterPro" id="IPR011006">
    <property type="entry name" value="CheY-like_superfamily"/>
</dbReference>
<comment type="caution">
    <text evidence="6">The sequence shown here is derived from an EMBL/GenBank/DDBJ whole genome shotgun (WGS) entry which is preliminary data.</text>
</comment>
<keyword evidence="2" id="KW-0597">Phosphoprotein</keyword>
<dbReference type="Gene3D" id="1.10.10.10">
    <property type="entry name" value="Winged helix-like DNA-binding domain superfamily/Winged helix DNA-binding domain"/>
    <property type="match status" value="1"/>
</dbReference>
<keyword evidence="7" id="KW-1185">Reference proteome</keyword>
<protein>
    <submittedName>
        <fullName evidence="6">Response regulator</fullName>
    </submittedName>
</protein>
<gene>
    <name evidence="6" type="ORF">EHS15_09490</name>
</gene>
<dbReference type="Pfam" id="PF00486">
    <property type="entry name" value="Trans_reg_C"/>
    <property type="match status" value="1"/>
</dbReference>
<evidence type="ECO:0000256" key="3">
    <source>
        <dbReference type="PROSITE-ProRule" id="PRU01091"/>
    </source>
</evidence>
<proteinExistence type="predicted"/>
<dbReference type="Gene3D" id="3.40.50.2300">
    <property type="match status" value="1"/>
</dbReference>
<evidence type="ECO:0000259" key="4">
    <source>
        <dbReference type="PROSITE" id="PS50110"/>
    </source>
</evidence>
<feature type="DNA-binding region" description="OmpR/PhoB-type" evidence="3">
    <location>
        <begin position="121"/>
        <end position="223"/>
    </location>
</feature>
<feature type="domain" description="OmpR/PhoB-type" evidence="5">
    <location>
        <begin position="121"/>
        <end position="223"/>
    </location>
</feature>
<dbReference type="PROSITE" id="PS50110">
    <property type="entry name" value="RESPONSE_REGULATORY"/>
    <property type="match status" value="1"/>
</dbReference>
<keyword evidence="1 3" id="KW-0238">DNA-binding</keyword>
<dbReference type="PANTHER" id="PTHR48111">
    <property type="entry name" value="REGULATOR OF RPOS"/>
    <property type="match status" value="1"/>
</dbReference>
<dbReference type="AlphaFoldDB" id="A0A4R9LZY0"/>
<dbReference type="SMART" id="SM00448">
    <property type="entry name" value="REC"/>
    <property type="match status" value="1"/>
</dbReference>
<organism evidence="6 7">
    <name type="scientific">Leptospira idonii</name>
    <dbReference type="NCBI Taxonomy" id="1193500"/>
    <lineage>
        <taxon>Bacteria</taxon>
        <taxon>Pseudomonadati</taxon>
        <taxon>Spirochaetota</taxon>
        <taxon>Spirochaetia</taxon>
        <taxon>Leptospirales</taxon>
        <taxon>Leptospiraceae</taxon>
        <taxon>Leptospira</taxon>
    </lineage>
</organism>
<dbReference type="InterPro" id="IPR001867">
    <property type="entry name" value="OmpR/PhoB-type_DNA-bd"/>
</dbReference>
<dbReference type="GO" id="GO:0005829">
    <property type="term" value="C:cytosol"/>
    <property type="evidence" value="ECO:0007669"/>
    <property type="project" value="TreeGrafter"/>
</dbReference>
<dbReference type="PANTHER" id="PTHR48111:SF6">
    <property type="entry name" value="TRANSCRIPTIONAL REGULATORY PROTEIN CREB"/>
    <property type="match status" value="1"/>
</dbReference>
<dbReference type="Pfam" id="PF00072">
    <property type="entry name" value="Response_reg"/>
    <property type="match status" value="1"/>
</dbReference>
<dbReference type="CDD" id="cd00383">
    <property type="entry name" value="trans_reg_C"/>
    <property type="match status" value="1"/>
</dbReference>
<dbReference type="PROSITE" id="PS51755">
    <property type="entry name" value="OMPR_PHOB"/>
    <property type="match status" value="1"/>
</dbReference>
<reference evidence="6" key="1">
    <citation type="journal article" date="2019" name="PLoS Negl. Trop. Dis.">
        <title>Revisiting the worldwide diversity of Leptospira species in the environment.</title>
        <authorList>
            <person name="Vincent A.T."/>
            <person name="Schiettekatte O."/>
            <person name="Bourhy P."/>
            <person name="Veyrier F.J."/>
            <person name="Picardeau M."/>
        </authorList>
    </citation>
    <scope>NUCLEOTIDE SEQUENCE [LARGE SCALE GENOMIC DNA]</scope>
    <source>
        <strain evidence="6">201300427</strain>
    </source>
</reference>
<evidence type="ECO:0000256" key="1">
    <source>
        <dbReference type="ARBA" id="ARBA00023125"/>
    </source>
</evidence>
<dbReference type="InterPro" id="IPR036388">
    <property type="entry name" value="WH-like_DNA-bd_sf"/>
</dbReference>
<sequence>MKEKDRILIIEDEPGILSTLQIALEEEGYLSFSAMTGEAGLLSLSKNPHLILLDLGLPDQSGFEVLKSIRKDHQTPVILLTARSSEIDKVLGLELGADDYVVKPFSPRELIARIKAVLRRTDKKEKSDESLLRIDVSKKLIFFAGQSLSLSPYEYKTLALFFKYPGRIFSREEIMDNVWTEPEDSFDRAVDTVIKNIRSRFKEIQKDFDPIETRRGEGYGLKEKI</sequence>
<dbReference type="SMART" id="SM00862">
    <property type="entry name" value="Trans_reg_C"/>
    <property type="match status" value="1"/>
</dbReference>
<dbReference type="GO" id="GO:0000156">
    <property type="term" value="F:phosphorelay response regulator activity"/>
    <property type="evidence" value="ECO:0007669"/>
    <property type="project" value="TreeGrafter"/>
</dbReference>
<dbReference type="GO" id="GO:0032993">
    <property type="term" value="C:protein-DNA complex"/>
    <property type="evidence" value="ECO:0007669"/>
    <property type="project" value="TreeGrafter"/>
</dbReference>
<evidence type="ECO:0000256" key="2">
    <source>
        <dbReference type="PROSITE-ProRule" id="PRU00169"/>
    </source>
</evidence>
<dbReference type="SUPFAM" id="SSF52172">
    <property type="entry name" value="CheY-like"/>
    <property type="match status" value="1"/>
</dbReference>
<dbReference type="GO" id="GO:0000976">
    <property type="term" value="F:transcription cis-regulatory region binding"/>
    <property type="evidence" value="ECO:0007669"/>
    <property type="project" value="TreeGrafter"/>
</dbReference>
<dbReference type="Proteomes" id="UP000298058">
    <property type="component" value="Unassembled WGS sequence"/>
</dbReference>
<feature type="modified residue" description="4-aspartylphosphate" evidence="2">
    <location>
        <position position="54"/>
    </location>
</feature>
<dbReference type="EMBL" id="RQHW01000032">
    <property type="protein sequence ID" value="TGN19322.1"/>
    <property type="molecule type" value="Genomic_DNA"/>
</dbReference>
<feature type="domain" description="Response regulatory" evidence="4">
    <location>
        <begin position="6"/>
        <end position="118"/>
    </location>
</feature>
<dbReference type="InterPro" id="IPR001789">
    <property type="entry name" value="Sig_transdc_resp-reg_receiver"/>
</dbReference>
<evidence type="ECO:0000259" key="5">
    <source>
        <dbReference type="PROSITE" id="PS51755"/>
    </source>
</evidence>
<accession>A0A4R9LZY0</accession>
<dbReference type="Gene3D" id="6.10.250.690">
    <property type="match status" value="1"/>
</dbReference>
<name>A0A4R9LZY0_9LEPT</name>
<dbReference type="InterPro" id="IPR039420">
    <property type="entry name" value="WalR-like"/>
</dbReference>
<dbReference type="InterPro" id="IPR016032">
    <property type="entry name" value="Sig_transdc_resp-reg_C-effctor"/>
</dbReference>
<evidence type="ECO:0000313" key="6">
    <source>
        <dbReference type="EMBL" id="TGN19322.1"/>
    </source>
</evidence>
<dbReference type="GO" id="GO:0006355">
    <property type="term" value="P:regulation of DNA-templated transcription"/>
    <property type="evidence" value="ECO:0007669"/>
    <property type="project" value="InterPro"/>
</dbReference>